<keyword evidence="2" id="KW-0808">Transferase</keyword>
<accession>A0AC58JJR0</accession>
<protein>
    <submittedName>
        <fullName evidence="2">Calcium/calmodulin-dependent protein kinase (CaM kinase) II beta 1 isoform X11</fullName>
    </submittedName>
</protein>
<keyword evidence="1" id="KW-1185">Reference proteome</keyword>
<reference evidence="2" key="1">
    <citation type="submission" date="2025-08" db="UniProtKB">
        <authorList>
            <consortium name="RefSeq"/>
        </authorList>
    </citation>
    <scope>IDENTIFICATION</scope>
    <source>
        <strain evidence="2">Tuebingen</strain>
        <tissue evidence="2">Fibroblasts and whole tissue</tissue>
    </source>
</reference>
<keyword evidence="2" id="KW-0418">Kinase</keyword>
<organism evidence="1 2">
    <name type="scientific">Danio rerio</name>
    <name type="common">Zebrafish</name>
    <name type="synonym">Brachydanio rerio</name>
    <dbReference type="NCBI Taxonomy" id="7955"/>
    <lineage>
        <taxon>Eukaryota</taxon>
        <taxon>Metazoa</taxon>
        <taxon>Chordata</taxon>
        <taxon>Craniata</taxon>
        <taxon>Vertebrata</taxon>
        <taxon>Euteleostomi</taxon>
        <taxon>Actinopterygii</taxon>
        <taxon>Neopterygii</taxon>
        <taxon>Teleostei</taxon>
        <taxon>Ostariophysi</taxon>
        <taxon>Cypriniformes</taxon>
        <taxon>Danionidae</taxon>
        <taxon>Danioninae</taxon>
        <taxon>Danio</taxon>
    </lineage>
</organism>
<proteinExistence type="predicted"/>
<dbReference type="RefSeq" id="XP_073806701.1">
    <property type="nucleotide sequence ID" value="XM_073950600.1"/>
</dbReference>
<gene>
    <name evidence="2" type="primary">camk2b1</name>
    <name evidence="2" type="synonym">camk2b</name>
    <name evidence="2" type="synonym">CAMK2Gb</name>
    <name evidence="2" type="synonym">fj90d04</name>
    <name evidence="2" type="synonym">si:dkey-174n20.2</name>
    <name evidence="2" type="synonym">wu:fj90d04</name>
    <name evidence="2" type="synonym">zgc:165373</name>
</gene>
<sequence>MATTTCTRFTDEYQLYEELGKGAFSVVRRCVKLSTGQEYAAKIINTKKLSARDHQKLEREARICRLLKHPNIVRLHDSISEEGFHYLLFDLVTGGELFEDIVAREYYSEADASHCIQQILEAVLHCHQMGVVHRDLKPENLLLASKCKNAAVKLADFGLAIEVQGDQQAWFGFAGTPGYLSPEVLRKEAYGKPVDIWACGVILYILLVGYPPFWDEDQHKLYQQIKAGAYDFPSPEWDTVTPEAKNLINQMLTINPAKRITAQEALKHPWVCQRSTVASMMHRQETVECLKKFNARRKLKGAILTTMLVSRNFSVGSRQTTAPASVTAAAAAVAAAAGTTAGLVEQAKTLLNKKADVKPQTNSTKNSIVTSPKGNLPSPALESSDSSNATVEDEEMKGKVVDNSSVQSNPSAPQPDPTHTPQGPAPAVFTATKFTDLLGVVRRGSVPTSDAEGGTTTTPAVVAAPSTPQTPSIPTQMSRLTDLVSSVRRPTVPQTDSEPSAASRALSPPVSVPSHPSPSPAQVSSSPLPSAHSRKQEIIKITEQLIEAINNGDFEAYAKICDPGLTCFEPEALGNLVEGMDFHRFYFENLLSKNSKPIHTTILNPHVHLIGEEAACIAYIRLTQYVDGQGRPRSSQSEETRVWHRRDSKWQNVHFHCSGAPAAPLQ</sequence>
<evidence type="ECO:0000313" key="1">
    <source>
        <dbReference type="Proteomes" id="UP000000437"/>
    </source>
</evidence>
<dbReference type="Proteomes" id="UP000000437">
    <property type="component" value="Chromosome 5"/>
</dbReference>
<evidence type="ECO:0000313" key="2">
    <source>
        <dbReference type="RefSeq" id="XP_073806701.1"/>
    </source>
</evidence>
<name>A0AC58JJR0_DANRE</name>